<keyword evidence="2" id="KW-1185">Reference proteome</keyword>
<reference evidence="1 2" key="1">
    <citation type="submission" date="2024-11" db="EMBL/GenBank/DDBJ databases">
        <title>Chromosome-level genome assembly of the freshwater bivalve Anodonta woodiana.</title>
        <authorList>
            <person name="Chen X."/>
        </authorList>
    </citation>
    <scope>NUCLEOTIDE SEQUENCE [LARGE SCALE GENOMIC DNA]</scope>
    <source>
        <strain evidence="1">MN2024</strain>
        <tissue evidence="1">Gills</tissue>
    </source>
</reference>
<dbReference type="Proteomes" id="UP001634394">
    <property type="component" value="Unassembled WGS sequence"/>
</dbReference>
<protein>
    <submittedName>
        <fullName evidence="1">Uncharacterized protein</fullName>
    </submittedName>
</protein>
<evidence type="ECO:0000313" key="2">
    <source>
        <dbReference type="Proteomes" id="UP001634394"/>
    </source>
</evidence>
<dbReference type="AlphaFoldDB" id="A0ABD3XXH0"/>
<comment type="caution">
    <text evidence="1">The sequence shown here is derived from an EMBL/GenBank/DDBJ whole genome shotgun (WGS) entry which is preliminary data.</text>
</comment>
<proteinExistence type="predicted"/>
<name>A0ABD3XXH0_SINWO</name>
<organism evidence="1 2">
    <name type="scientific">Sinanodonta woodiana</name>
    <name type="common">Chinese pond mussel</name>
    <name type="synonym">Anodonta woodiana</name>
    <dbReference type="NCBI Taxonomy" id="1069815"/>
    <lineage>
        <taxon>Eukaryota</taxon>
        <taxon>Metazoa</taxon>
        <taxon>Spiralia</taxon>
        <taxon>Lophotrochozoa</taxon>
        <taxon>Mollusca</taxon>
        <taxon>Bivalvia</taxon>
        <taxon>Autobranchia</taxon>
        <taxon>Heteroconchia</taxon>
        <taxon>Palaeoheterodonta</taxon>
        <taxon>Unionida</taxon>
        <taxon>Unionoidea</taxon>
        <taxon>Unionidae</taxon>
        <taxon>Unioninae</taxon>
        <taxon>Sinanodonta</taxon>
    </lineage>
</organism>
<gene>
    <name evidence="1" type="ORF">ACJMK2_002079</name>
</gene>
<dbReference type="EMBL" id="JBJQND010000001">
    <property type="protein sequence ID" value="KAL3889750.1"/>
    <property type="molecule type" value="Genomic_DNA"/>
</dbReference>
<accession>A0ABD3XXH0</accession>
<evidence type="ECO:0000313" key="1">
    <source>
        <dbReference type="EMBL" id="KAL3889750.1"/>
    </source>
</evidence>
<sequence>MLLQESPKEVISPEEDPSMVRTPDMRYIFTGKYLPTPIFHRLLAACVAHWPVAKNKKTSAHLIFCGCCVFDLDLFHRLTVYMKNHIVFARVTRMVVDEVKTPDAKLCSRVRRFITLNLAKIISYLELNLQYELQAADPPWHSDEGHDQDAPIMPEHMNYARLCVALITVCGNAL</sequence>